<dbReference type="InterPro" id="IPR050188">
    <property type="entry name" value="RluA_PseudoU_synthase"/>
</dbReference>
<dbReference type="InterPro" id="IPR006224">
    <property type="entry name" value="PsdUridine_synth_RluA-like_CS"/>
</dbReference>
<evidence type="ECO:0000313" key="4">
    <source>
        <dbReference type="EMBL" id="MDQ8206756.1"/>
    </source>
</evidence>
<evidence type="ECO:0000313" key="5">
    <source>
        <dbReference type="Proteomes" id="UP001225316"/>
    </source>
</evidence>
<dbReference type="CDD" id="cd02869">
    <property type="entry name" value="PseudoU_synth_RluA_like"/>
    <property type="match status" value="1"/>
</dbReference>
<organism evidence="4 5">
    <name type="scientific">Thalassobacterium maritimum</name>
    <dbReference type="NCBI Taxonomy" id="3041265"/>
    <lineage>
        <taxon>Bacteria</taxon>
        <taxon>Pseudomonadati</taxon>
        <taxon>Verrucomicrobiota</taxon>
        <taxon>Opitutia</taxon>
        <taxon>Puniceicoccales</taxon>
        <taxon>Coraliomargaritaceae</taxon>
        <taxon>Thalassobacterium</taxon>
    </lineage>
</organism>
<dbReference type="InterPro" id="IPR020103">
    <property type="entry name" value="PsdUridine_synth_cat_dom_sf"/>
</dbReference>
<feature type="region of interest" description="Disordered" evidence="2">
    <location>
        <begin position="261"/>
        <end position="285"/>
    </location>
</feature>
<dbReference type="Gene3D" id="3.30.2350.10">
    <property type="entry name" value="Pseudouridine synthase"/>
    <property type="match status" value="1"/>
</dbReference>
<keyword evidence="5" id="KW-1185">Reference proteome</keyword>
<dbReference type="EMBL" id="JARXHW010000006">
    <property type="protein sequence ID" value="MDQ8206756.1"/>
    <property type="molecule type" value="Genomic_DNA"/>
</dbReference>
<gene>
    <name evidence="4" type="ORF">QEH52_04495</name>
</gene>
<protein>
    <submittedName>
        <fullName evidence="4">RNA pseudouridine synthase</fullName>
    </submittedName>
</protein>
<dbReference type="InterPro" id="IPR006145">
    <property type="entry name" value="PsdUridine_synth_RsuA/RluA"/>
</dbReference>
<dbReference type="RefSeq" id="WP_308948870.1">
    <property type="nucleotide sequence ID" value="NZ_JARXHW010000006.1"/>
</dbReference>
<reference evidence="4 5" key="1">
    <citation type="submission" date="2023-04" db="EMBL/GenBank/DDBJ databases">
        <title>A novel bacteria isolated from coastal sediment.</title>
        <authorList>
            <person name="Liu X.-J."/>
            <person name="Du Z.-J."/>
        </authorList>
    </citation>
    <scope>NUCLEOTIDE SEQUENCE [LARGE SCALE GENOMIC DNA]</scope>
    <source>
        <strain evidence="4 5">SDUM461003</strain>
    </source>
</reference>
<sequence>MYTKIEMPDLMNTLLDQLPLNDGVSLLAHNEDGLIALEKPHGMMSHPNQPEDNERSLLVADYDLEEECYTWTDNSGEVRRVWLINRLDSPTSGVILLGLNAEITAVIKKEFSTHRVTKIYYALVRGRPQVPSGAWSDQLKKVSQNSSGAHSRPQIIPAKTRYQTIKSPTGGFPVSLVKLMPLTGRTHQLRVQCKKRGLPIVGDRTYGNFSFNKEIAIKVQTKRMMLHSSETIVRYCFKGKLRELRAKSELPEEFKDVMSYRPGLNMSRPKETRNPLLSSRRFKAP</sequence>
<feature type="domain" description="Pseudouridine synthase RsuA/RluA-like" evidence="3">
    <location>
        <begin position="34"/>
        <end position="194"/>
    </location>
</feature>
<accession>A0ABU1ARH5</accession>
<dbReference type="Pfam" id="PF00849">
    <property type="entry name" value="PseudoU_synth_2"/>
    <property type="match status" value="1"/>
</dbReference>
<dbReference type="SUPFAM" id="SSF55120">
    <property type="entry name" value="Pseudouridine synthase"/>
    <property type="match status" value="1"/>
</dbReference>
<dbReference type="PANTHER" id="PTHR21600">
    <property type="entry name" value="MITOCHONDRIAL RNA PSEUDOURIDINE SYNTHASE"/>
    <property type="match status" value="1"/>
</dbReference>
<proteinExistence type="inferred from homology"/>
<evidence type="ECO:0000259" key="3">
    <source>
        <dbReference type="Pfam" id="PF00849"/>
    </source>
</evidence>
<dbReference type="PANTHER" id="PTHR21600:SF87">
    <property type="entry name" value="RNA PSEUDOURIDYLATE SYNTHASE DOMAIN-CONTAINING PROTEIN 1"/>
    <property type="match status" value="1"/>
</dbReference>
<dbReference type="PROSITE" id="PS01129">
    <property type="entry name" value="PSI_RLU"/>
    <property type="match status" value="1"/>
</dbReference>
<comment type="caution">
    <text evidence="4">The sequence shown here is derived from an EMBL/GenBank/DDBJ whole genome shotgun (WGS) entry which is preliminary data.</text>
</comment>
<evidence type="ECO:0000256" key="2">
    <source>
        <dbReference type="SAM" id="MobiDB-lite"/>
    </source>
</evidence>
<evidence type="ECO:0000256" key="1">
    <source>
        <dbReference type="ARBA" id="ARBA00010876"/>
    </source>
</evidence>
<dbReference type="Proteomes" id="UP001225316">
    <property type="component" value="Unassembled WGS sequence"/>
</dbReference>
<comment type="similarity">
    <text evidence="1">Belongs to the pseudouridine synthase RluA family.</text>
</comment>
<name>A0ABU1ARH5_9BACT</name>